<dbReference type="HAMAP" id="MF_00757">
    <property type="entry name" value="RNase_P_4"/>
    <property type="match status" value="1"/>
</dbReference>
<keyword evidence="7 8" id="KW-0862">Zinc</keyword>
<keyword evidence="6 8" id="KW-0378">Hydrolase</keyword>
<organism evidence="9 10">
    <name type="scientific">Methanolobus profundi</name>
    <dbReference type="NCBI Taxonomy" id="487685"/>
    <lineage>
        <taxon>Archaea</taxon>
        <taxon>Methanobacteriati</taxon>
        <taxon>Methanobacteriota</taxon>
        <taxon>Stenosarchaea group</taxon>
        <taxon>Methanomicrobia</taxon>
        <taxon>Methanosarcinales</taxon>
        <taxon>Methanosarcinaceae</taxon>
        <taxon>Methanolobus</taxon>
    </lineage>
</organism>
<evidence type="ECO:0000256" key="2">
    <source>
        <dbReference type="ARBA" id="ARBA00022694"/>
    </source>
</evidence>
<keyword evidence="5 8" id="KW-0255">Endonuclease</keyword>
<feature type="binding site" evidence="8">
    <location>
        <position position="68"/>
    </location>
    <ligand>
        <name>Zn(2+)</name>
        <dbReference type="ChEBI" id="CHEBI:29105"/>
    </ligand>
</feature>
<dbReference type="InterPro" id="IPR016432">
    <property type="entry name" value="RNP4"/>
</dbReference>
<comment type="similarity">
    <text evidence="8">Belongs to the eukaryotic/archaeal RNase P protein component 4 family.</text>
</comment>
<dbReference type="Gene3D" id="1.20.5.420">
    <property type="entry name" value="Immunoglobulin FC, subunit C"/>
    <property type="match status" value="1"/>
</dbReference>
<evidence type="ECO:0000256" key="7">
    <source>
        <dbReference type="ARBA" id="ARBA00022833"/>
    </source>
</evidence>
<dbReference type="GO" id="GO:0030677">
    <property type="term" value="C:ribonuclease P complex"/>
    <property type="evidence" value="ECO:0007669"/>
    <property type="project" value="UniProtKB-UniRule"/>
</dbReference>
<comment type="subunit">
    <text evidence="8">Consists of a catalytic RNA component and at least 4-5 protein subunits.</text>
</comment>
<dbReference type="EC" id="3.1.26.5" evidence="8"/>
<dbReference type="AlphaFoldDB" id="A0A1I4SPB3"/>
<dbReference type="PANTHER" id="PTHR14742:SF0">
    <property type="entry name" value="RIBONUCLEASE P PROTEIN SUBUNIT P21"/>
    <property type="match status" value="1"/>
</dbReference>
<evidence type="ECO:0000256" key="8">
    <source>
        <dbReference type="HAMAP-Rule" id="MF_00757"/>
    </source>
</evidence>
<dbReference type="PIRSF" id="PIRSF004878">
    <property type="entry name" value="RNase_P_4"/>
    <property type="match status" value="1"/>
</dbReference>
<evidence type="ECO:0000256" key="4">
    <source>
        <dbReference type="ARBA" id="ARBA00022723"/>
    </source>
</evidence>
<evidence type="ECO:0000313" key="9">
    <source>
        <dbReference type="EMBL" id="SFM66272.1"/>
    </source>
</evidence>
<comment type="catalytic activity">
    <reaction evidence="8">
        <text>Endonucleolytic cleavage of RNA, removing 5'-extranucleotides from tRNA precursor.</text>
        <dbReference type="EC" id="3.1.26.5"/>
    </reaction>
</comment>
<dbReference type="RefSeq" id="WP_091936941.1">
    <property type="nucleotide sequence ID" value="NZ_FOUJ01000004.1"/>
</dbReference>
<evidence type="ECO:0000256" key="6">
    <source>
        <dbReference type="ARBA" id="ARBA00022801"/>
    </source>
</evidence>
<comment type="function">
    <text evidence="8">Part of ribonuclease P, a protein complex that generates mature tRNA molecules by cleaving their 5'-ends.</text>
</comment>
<comment type="cofactor">
    <cofactor evidence="8">
        <name>Zn(2+)</name>
        <dbReference type="ChEBI" id="CHEBI:29105"/>
    </cofactor>
    <text evidence="8">Binds 1 zinc ion per subunit.</text>
</comment>
<keyword evidence="3 8" id="KW-0540">Nuclease</keyword>
<feature type="binding site" evidence="8">
    <location>
        <position position="65"/>
    </location>
    <ligand>
        <name>Zn(2+)</name>
        <dbReference type="ChEBI" id="CHEBI:29105"/>
    </ligand>
</feature>
<proteinExistence type="inferred from homology"/>
<evidence type="ECO:0000313" key="10">
    <source>
        <dbReference type="Proteomes" id="UP000198535"/>
    </source>
</evidence>
<dbReference type="STRING" id="487685.SAMN04488696_1939"/>
<comment type="subcellular location">
    <subcellularLocation>
        <location evidence="8">Cytoplasm</location>
    </subcellularLocation>
</comment>
<accession>A0A1I4SPB3</accession>
<dbReference type="PANTHER" id="PTHR14742">
    <property type="entry name" value="RIBONUCLEASE P SUBUNIT P21"/>
    <property type="match status" value="1"/>
</dbReference>
<dbReference type="InterPro" id="IPR007175">
    <property type="entry name" value="Rpr2/Snm1/Rpp21"/>
</dbReference>
<evidence type="ECO:0000256" key="5">
    <source>
        <dbReference type="ARBA" id="ARBA00022759"/>
    </source>
</evidence>
<dbReference type="GO" id="GO:0005737">
    <property type="term" value="C:cytoplasm"/>
    <property type="evidence" value="ECO:0007669"/>
    <property type="project" value="UniProtKB-SubCell"/>
</dbReference>
<feature type="binding site" evidence="8">
    <location>
        <position position="91"/>
    </location>
    <ligand>
        <name>Zn(2+)</name>
        <dbReference type="ChEBI" id="CHEBI:29105"/>
    </ligand>
</feature>
<dbReference type="Gene3D" id="6.20.50.20">
    <property type="match status" value="1"/>
</dbReference>
<sequence>MAKSRKKNKAVARNIAMERIEYLFTLAKEEFPASPNRSKRYVSLARKIGMRHRVSIPADLKRNFCRNCGSLLVPGSNSRTRLKNGYILMTCLECGSIKRYPFTASNEDLSSADPCHDPCD</sequence>
<dbReference type="GO" id="GO:0004526">
    <property type="term" value="F:ribonuclease P activity"/>
    <property type="evidence" value="ECO:0007669"/>
    <property type="project" value="UniProtKB-UniRule"/>
</dbReference>
<evidence type="ECO:0000256" key="1">
    <source>
        <dbReference type="ARBA" id="ARBA00022490"/>
    </source>
</evidence>
<dbReference type="Pfam" id="PF04032">
    <property type="entry name" value="Rpr2"/>
    <property type="match status" value="1"/>
</dbReference>
<keyword evidence="2 8" id="KW-0819">tRNA processing</keyword>
<reference evidence="10" key="1">
    <citation type="submission" date="2016-10" db="EMBL/GenBank/DDBJ databases">
        <authorList>
            <person name="Varghese N."/>
            <person name="Submissions S."/>
        </authorList>
    </citation>
    <scope>NUCLEOTIDE SEQUENCE [LARGE SCALE GENOMIC DNA]</scope>
    <source>
        <strain evidence="10">Mob M</strain>
    </source>
</reference>
<evidence type="ECO:0000256" key="3">
    <source>
        <dbReference type="ARBA" id="ARBA00022722"/>
    </source>
</evidence>
<name>A0A1I4SPB3_9EURY</name>
<gene>
    <name evidence="8" type="primary">rnp4</name>
    <name evidence="9" type="ORF">SAMN04488696_1939</name>
</gene>
<protein>
    <recommendedName>
        <fullName evidence="8">Ribonuclease P protein component 4</fullName>
        <shortName evidence="8">RNase P component 4</shortName>
        <ecNumber evidence="8">3.1.26.5</ecNumber>
    </recommendedName>
    <alternativeName>
        <fullName evidence="8">Rpp21</fullName>
    </alternativeName>
</protein>
<keyword evidence="10" id="KW-1185">Reference proteome</keyword>
<dbReference type="EMBL" id="FOUJ01000004">
    <property type="protein sequence ID" value="SFM66272.1"/>
    <property type="molecule type" value="Genomic_DNA"/>
</dbReference>
<dbReference type="GO" id="GO:0008270">
    <property type="term" value="F:zinc ion binding"/>
    <property type="evidence" value="ECO:0007669"/>
    <property type="project" value="UniProtKB-UniRule"/>
</dbReference>
<dbReference type="Proteomes" id="UP000198535">
    <property type="component" value="Unassembled WGS sequence"/>
</dbReference>
<feature type="binding site" evidence="8">
    <location>
        <position position="94"/>
    </location>
    <ligand>
        <name>Zn(2+)</name>
        <dbReference type="ChEBI" id="CHEBI:29105"/>
    </ligand>
</feature>
<keyword evidence="4 8" id="KW-0479">Metal-binding</keyword>
<keyword evidence="1 8" id="KW-0963">Cytoplasm</keyword>
<dbReference type="GO" id="GO:0001682">
    <property type="term" value="P:tRNA 5'-leader removal"/>
    <property type="evidence" value="ECO:0007669"/>
    <property type="project" value="UniProtKB-UniRule"/>
</dbReference>
<dbReference type="OrthoDB" id="10058at2157"/>